<dbReference type="KEGG" id="puv:PUV_12280"/>
<feature type="transmembrane region" description="Helical" evidence="1">
    <location>
        <begin position="852"/>
        <end position="871"/>
    </location>
</feature>
<dbReference type="eggNOG" id="COG1333">
    <property type="taxonomic scope" value="Bacteria"/>
</dbReference>
<dbReference type="EMBL" id="FR872580">
    <property type="protein sequence ID" value="CCB86178.1"/>
    <property type="molecule type" value="Genomic_DNA"/>
</dbReference>
<evidence type="ECO:0000313" key="2">
    <source>
        <dbReference type="EMBL" id="CCB86178.1"/>
    </source>
</evidence>
<dbReference type="STRING" id="765952.PUV_12280"/>
<accession>F8KZ55</accession>
<feature type="transmembrane region" description="Helical" evidence="1">
    <location>
        <begin position="55"/>
        <end position="74"/>
    </location>
</feature>
<keyword evidence="1" id="KW-1133">Transmembrane helix</keyword>
<organism evidence="2 3">
    <name type="scientific">Parachlamydia acanthamoebae (strain UV7)</name>
    <dbReference type="NCBI Taxonomy" id="765952"/>
    <lineage>
        <taxon>Bacteria</taxon>
        <taxon>Pseudomonadati</taxon>
        <taxon>Chlamydiota</taxon>
        <taxon>Chlamydiia</taxon>
        <taxon>Parachlamydiales</taxon>
        <taxon>Parachlamydiaceae</taxon>
        <taxon>Parachlamydia</taxon>
    </lineage>
</organism>
<keyword evidence="3" id="KW-1185">Reference proteome</keyword>
<protein>
    <recommendedName>
        <fullName evidence="4">ResB-like domain-containing protein</fullName>
    </recommendedName>
</protein>
<reference key="1">
    <citation type="journal article" date="2011" name="Mol. Biol. Evol.">
        <title>Unity in variety -- the pan-genome of the Chlamydiae.</title>
        <authorList>
            <person name="Collingro A."/>
            <person name="Tischler P."/>
            <person name="Weinmaier T."/>
            <person name="Penz T."/>
            <person name="Heinz E."/>
            <person name="Brunham R.C."/>
            <person name="Read T.D."/>
            <person name="Bavoil P.M."/>
            <person name="Sachse K."/>
            <person name="Kahane S."/>
            <person name="Friedman M.G."/>
            <person name="Rattei T."/>
            <person name="Myers G.S.A."/>
            <person name="Horn M."/>
        </authorList>
    </citation>
    <scope>NUCLEOTIDE SEQUENCE</scope>
    <source>
        <strain>UV7</strain>
    </source>
</reference>
<sequence>MKKLIKTFYRFLGSIQFAVTLIAISACFIVAGTWIESLTDSHRSAAQFVYQNPVFKFLLIAFFINILVSALNRWPFKWKHIPFLITHVGLLMIIAGVFIKNMYGVQGSLEIVEGSGSHSFFSLDNPIVHLEKKDSPLTENYALRSSPLGNLTLHAPESKAFPEISVELLSYAPHSVEKAHTWIDQSQGRIAGLKPFPIYLWEGKDSPLPYSSQVKLHHPRSFPWRIYAFRTPYVEELAKELFLHMTEVAISDTTNDQLLCHMPLKTALEIPMTWKNGKATLSLDFNFSTLAGFQNPHILLEGKHNKNFKIKTQLTGDQAIFNQNELVTQMGKAPVSLDLVCSPSLAFIENEEGDVYLLAFDSNGEVHSQFFKNGALDKVVIYDQGFGGYFATATIPFSNLPNTRKEKEAARLQGLAMQLRQMLKSASLLPPPVQLLSKTCQKVQKDFVSSFLLFLHEWDKQGGWVLSSSDNLPDKLNALLTSLDWSTLSPIDLKACHWIALLSQEIESKLWAGEDLSIYLKEKGWPYPVPKLVEKQFPAFMTDFTQQIYALSTDLPAIDTQNLSKPLPDAALLSAYFRIYSLHLSHLQNVQNQESLADICQSYFASQFLESLLQERLEASNQPNFSELITNLAEDDQEWLTLQKSCQTLVPFFFKRGNEDQLTKEEILQLIALTLPLPVCETTYSSEKMQMDLETSSPVTIECPLTYSYQALPSLEKLEANIPIIKLLVKDGKMEETQVMSFKPHGTHLRQPVLGGDYVISFETNKEEIPYHLRLKNARQIQYAQSSQTYSFESDLLILDQKRGSQVETTLSMNRVYETWDGYRFYLANMTPATENSAKRVQIVVNYDPAKYILTYPGAIILSMGILLLFWSPYRKK</sequence>
<feature type="transmembrane region" description="Helical" evidence="1">
    <location>
        <begin position="12"/>
        <end position="35"/>
    </location>
</feature>
<evidence type="ECO:0008006" key="4">
    <source>
        <dbReference type="Google" id="ProtNLM"/>
    </source>
</evidence>
<dbReference type="AlphaFoldDB" id="F8KZ55"/>
<proteinExistence type="predicted"/>
<dbReference type="RefSeq" id="WP_013924835.1">
    <property type="nucleotide sequence ID" value="NC_015702.1"/>
</dbReference>
<gene>
    <name evidence="2" type="ordered locus">PUV_12280</name>
</gene>
<reference evidence="2 3" key="2">
    <citation type="journal article" date="2011" name="Mol. Biol. Evol.">
        <title>Unity in variety--the pan-genome of the Chlamydiae.</title>
        <authorList>
            <person name="Collingro A."/>
            <person name="Tischler P."/>
            <person name="Weinmaier T."/>
            <person name="Penz T."/>
            <person name="Heinz E."/>
            <person name="Brunham R.C."/>
            <person name="Read T.D."/>
            <person name="Bavoil P.M."/>
            <person name="Sachse K."/>
            <person name="Kahane S."/>
            <person name="Friedman M.G."/>
            <person name="Rattei T."/>
            <person name="Myers G.S."/>
            <person name="Horn M."/>
        </authorList>
    </citation>
    <scope>NUCLEOTIDE SEQUENCE [LARGE SCALE GENOMIC DNA]</scope>
    <source>
        <strain evidence="3">UV7</strain>
    </source>
</reference>
<evidence type="ECO:0000313" key="3">
    <source>
        <dbReference type="Proteomes" id="UP000000495"/>
    </source>
</evidence>
<evidence type="ECO:0000256" key="1">
    <source>
        <dbReference type="SAM" id="Phobius"/>
    </source>
</evidence>
<keyword evidence="1" id="KW-0812">Transmembrane</keyword>
<feature type="transmembrane region" description="Helical" evidence="1">
    <location>
        <begin position="81"/>
        <end position="99"/>
    </location>
</feature>
<dbReference type="PROSITE" id="PS51257">
    <property type="entry name" value="PROKAR_LIPOPROTEIN"/>
    <property type="match status" value="1"/>
</dbReference>
<name>F8KZ55_PARAV</name>
<dbReference type="HOGENOM" id="CLU_354829_0_0_0"/>
<keyword evidence="1" id="KW-0472">Membrane</keyword>
<dbReference type="OrthoDB" id="20781at2"/>
<dbReference type="Proteomes" id="UP000000495">
    <property type="component" value="Chromosome"/>
</dbReference>